<reference evidence="1 2" key="1">
    <citation type="journal article" date="2015" name="Genome Biol.">
        <title>Comparative genomics of Steinernema reveals deeply conserved gene regulatory networks.</title>
        <authorList>
            <person name="Dillman A.R."/>
            <person name="Macchietto M."/>
            <person name="Porter C.F."/>
            <person name="Rogers A."/>
            <person name="Williams B."/>
            <person name="Antoshechkin I."/>
            <person name="Lee M.M."/>
            <person name="Goodwin Z."/>
            <person name="Lu X."/>
            <person name="Lewis E.E."/>
            <person name="Goodrich-Blair H."/>
            <person name="Stock S.P."/>
            <person name="Adams B.J."/>
            <person name="Sternberg P.W."/>
            <person name="Mortazavi A."/>
        </authorList>
    </citation>
    <scope>NUCLEOTIDE SEQUENCE [LARGE SCALE GENOMIC DNA]</scope>
    <source>
        <strain evidence="1 2">ALL</strain>
    </source>
</reference>
<reference evidence="1 2" key="2">
    <citation type="journal article" date="2019" name="G3 (Bethesda)">
        <title>Hybrid Assembly of the Genome of the Entomopathogenic Nematode Steinernema carpocapsae Identifies the X-Chromosome.</title>
        <authorList>
            <person name="Serra L."/>
            <person name="Macchietto M."/>
            <person name="Macias-Munoz A."/>
            <person name="McGill C.J."/>
            <person name="Rodriguez I.M."/>
            <person name="Rodriguez B."/>
            <person name="Murad R."/>
            <person name="Mortazavi A."/>
        </authorList>
    </citation>
    <scope>NUCLEOTIDE SEQUENCE [LARGE SCALE GENOMIC DNA]</scope>
    <source>
        <strain evidence="1 2">ALL</strain>
    </source>
</reference>
<organism evidence="1 2">
    <name type="scientific">Steinernema carpocapsae</name>
    <name type="common">Entomopathogenic nematode</name>
    <dbReference type="NCBI Taxonomy" id="34508"/>
    <lineage>
        <taxon>Eukaryota</taxon>
        <taxon>Metazoa</taxon>
        <taxon>Ecdysozoa</taxon>
        <taxon>Nematoda</taxon>
        <taxon>Chromadorea</taxon>
        <taxon>Rhabditida</taxon>
        <taxon>Tylenchina</taxon>
        <taxon>Panagrolaimomorpha</taxon>
        <taxon>Strongyloidoidea</taxon>
        <taxon>Steinernematidae</taxon>
        <taxon>Steinernema</taxon>
    </lineage>
</organism>
<protein>
    <recommendedName>
        <fullName evidence="3">SKP1 component POZ domain-containing protein</fullName>
    </recommendedName>
</protein>
<evidence type="ECO:0000313" key="1">
    <source>
        <dbReference type="EMBL" id="TKR95851.1"/>
    </source>
</evidence>
<accession>A0A4U5PHP4</accession>
<evidence type="ECO:0008006" key="3">
    <source>
        <dbReference type="Google" id="ProtNLM"/>
    </source>
</evidence>
<dbReference type="OrthoDB" id="5891118at2759"/>
<dbReference type="InterPro" id="IPR011333">
    <property type="entry name" value="SKP1/BTB/POZ_sf"/>
</dbReference>
<proteinExistence type="predicted"/>
<gene>
    <name evidence="1" type="ORF">L596_009964</name>
</gene>
<dbReference type="Gene3D" id="3.30.710.10">
    <property type="entry name" value="Potassium Channel Kv1.1, Chain A"/>
    <property type="match status" value="1"/>
</dbReference>
<sequence length="216" mass="24220">MSSRTASVIANDGANYSVPVESATMMGKLKRQLDIRRHAFVQLKEGSARAFEKVLQWCKYCTSPESGLDKKRNITGRDGFMVAQSDFGENFFVDLDVPALLELINLAEELVIPSLEYGGTLILHRIIDNNSAMDALRKFFGGDQRGKEELFAEIEQLAKDNMGDWSDDDGGNPQVRQKFLEAVEESFADFDFDSAGFTKEELDAFVNKKATELGRW</sequence>
<keyword evidence="2" id="KW-1185">Reference proteome</keyword>
<evidence type="ECO:0000313" key="2">
    <source>
        <dbReference type="Proteomes" id="UP000298663"/>
    </source>
</evidence>
<dbReference type="Proteomes" id="UP000298663">
    <property type="component" value="Unassembled WGS sequence"/>
</dbReference>
<comment type="caution">
    <text evidence="1">The sequence shown here is derived from an EMBL/GenBank/DDBJ whole genome shotgun (WGS) entry which is preliminary data.</text>
</comment>
<dbReference type="EMBL" id="AZBU02000002">
    <property type="protein sequence ID" value="TKR95851.1"/>
    <property type="molecule type" value="Genomic_DNA"/>
</dbReference>
<name>A0A4U5PHP4_STECR</name>
<dbReference type="AlphaFoldDB" id="A0A4U5PHP4"/>